<proteinExistence type="inferred from homology"/>
<feature type="compositionally biased region" description="Pro residues" evidence="11">
    <location>
        <begin position="88"/>
        <end position="102"/>
    </location>
</feature>
<dbReference type="PROSITE" id="PS00035">
    <property type="entry name" value="POU_1"/>
    <property type="match status" value="1"/>
</dbReference>
<feature type="DNA-binding region" description="Homeobox" evidence="8">
    <location>
        <begin position="714"/>
        <end position="773"/>
    </location>
</feature>
<dbReference type="Pfam" id="PF00046">
    <property type="entry name" value="Homeodomain"/>
    <property type="match status" value="1"/>
</dbReference>
<dbReference type="PANTHER" id="PTHR11636:SF6">
    <property type="entry name" value="POU DOMAIN, CLASS 6, TRANSCRIPTION FACTOR 1"/>
    <property type="match status" value="1"/>
</dbReference>
<dbReference type="GO" id="GO:0000981">
    <property type="term" value="F:DNA-binding transcription factor activity, RNA polymerase II-specific"/>
    <property type="evidence" value="ECO:0007669"/>
    <property type="project" value="TreeGrafter"/>
</dbReference>
<evidence type="ECO:0000256" key="8">
    <source>
        <dbReference type="PROSITE-ProRule" id="PRU00108"/>
    </source>
</evidence>
<dbReference type="PROSITE" id="PS51179">
    <property type="entry name" value="POU_3"/>
    <property type="match status" value="1"/>
</dbReference>
<dbReference type="Gene3D" id="1.10.260.40">
    <property type="entry name" value="lambda repressor-like DNA-binding domains"/>
    <property type="match status" value="1"/>
</dbReference>
<feature type="compositionally biased region" description="Low complexity" evidence="11">
    <location>
        <begin position="579"/>
        <end position="603"/>
    </location>
</feature>
<accession>A0A7R5KGW7</accession>
<dbReference type="GO" id="GO:0005634">
    <property type="term" value="C:nucleus"/>
    <property type="evidence" value="ECO:0007669"/>
    <property type="project" value="UniProtKB-SubCell"/>
</dbReference>
<evidence type="ECO:0000256" key="2">
    <source>
        <dbReference type="ARBA" id="ARBA00023015"/>
    </source>
</evidence>
<dbReference type="SMART" id="SM00389">
    <property type="entry name" value="HOX"/>
    <property type="match status" value="1"/>
</dbReference>
<feature type="compositionally biased region" description="Gly residues" evidence="11">
    <location>
        <begin position="388"/>
        <end position="398"/>
    </location>
</feature>
<evidence type="ECO:0000256" key="6">
    <source>
        <dbReference type="ARBA" id="ARBA00023242"/>
    </source>
</evidence>
<evidence type="ECO:0000259" key="13">
    <source>
        <dbReference type="PROSITE" id="PS51179"/>
    </source>
</evidence>
<protein>
    <recommendedName>
        <fullName evidence="10">POU domain protein</fullName>
    </recommendedName>
</protein>
<keyword evidence="6 8" id="KW-0539">Nucleus</keyword>
<dbReference type="SMART" id="SM00352">
    <property type="entry name" value="POU"/>
    <property type="match status" value="1"/>
</dbReference>
<evidence type="ECO:0000256" key="1">
    <source>
        <dbReference type="ARBA" id="ARBA00004123"/>
    </source>
</evidence>
<gene>
    <name evidence="15" type="primary">POU6F1</name>
</gene>
<dbReference type="InterPro" id="IPR010982">
    <property type="entry name" value="Lambda_DNA-bd_dom_sf"/>
</dbReference>
<sequence>MDPRPGQPPEPLLTVNEQVIVMSGHETIRVLEVGVDTPLPAQGDPKTAGGGAGGAPGQGGPPGGEEGPPSTPNSAGGEAAGQPKATPASPPPVPPPGPPPVPQLALQAPPQVLAQESLATGVTGVMVPAGTVTQPLLIPISVAGQVAGPVPAQPALVVTIPTATLAALPGLIKPPVANLAGNPGPGRGGRSSFGAHLGLQAQDLGQIWGSRFGAPGLAEGAHLGLQVRYLVQIWGWRFSVWCRFGAPDVIPGADLGLQIPAPVSLDQIPASVSLDTITAQFPWIRSQPHFPRTQSLPSFPGSDPSPPFPAHNPCPVSLDQIPASVSLDQIPASVSLDQIPASVSLDQIPAPLSPDTIPAQFPNPPPSPAAPLWADSRAGFGNLRTPGGLLGQGGGCDHPGGPSPPSGGSQCPFYPIQGGPSGPYVPPGGSQCPQLPPSPDPPVSPLQLPPALGSHPQLLGSLSAPPVPTNPLPSVRGVPGQLPTPAQGQVIGTLPWVVAPPGVAAAPPAPPPPSLQVTPVTPQLLLNAQGQVIATLATGVATAATAATVSAAPAAPTPGKKSGPPETPVKSEVQPIQPAPAGGTPSPGAKVAPTPTAGPETPTVSQLVAKPPAPPGAEEDGINLEEIREFAKNFKLRRLSLGLTQTQVGQALTATEGPAYSQSAICRFEKLDITPKSAQKLKPVLEKWLREAEQRQREGQQHLLDFVGGEPGKKRKRRTSFTPQALEALNAHFERNALPTGPEITRIAQELRYDREVVRVWFCNRRQTLKNTSKLNVFHVP</sequence>
<dbReference type="PROSITE" id="PS00465">
    <property type="entry name" value="POU_2"/>
    <property type="match status" value="1"/>
</dbReference>
<dbReference type="Gene3D" id="1.10.10.60">
    <property type="entry name" value="Homeodomain-like"/>
    <property type="match status" value="1"/>
</dbReference>
<dbReference type="InterPro" id="IPR013847">
    <property type="entry name" value="POU"/>
</dbReference>
<dbReference type="RefSeq" id="XP_039240801.1">
    <property type="nucleotide sequence ID" value="XM_039384867.1"/>
</dbReference>
<evidence type="ECO:0000259" key="12">
    <source>
        <dbReference type="PROSITE" id="PS50071"/>
    </source>
</evidence>
<feature type="compositionally biased region" description="Gly residues" evidence="11">
    <location>
        <begin position="48"/>
        <end position="66"/>
    </location>
</feature>
<evidence type="ECO:0000256" key="10">
    <source>
        <dbReference type="RuleBase" id="RU361194"/>
    </source>
</evidence>
<dbReference type="InterPro" id="IPR050255">
    <property type="entry name" value="POU_domain_TF"/>
</dbReference>
<feature type="compositionally biased region" description="Pro residues" evidence="11">
    <location>
        <begin position="434"/>
        <end position="448"/>
    </location>
</feature>
<comment type="subcellular location">
    <subcellularLocation>
        <location evidence="1 8 9">Nucleus</location>
    </subcellularLocation>
</comment>
<feature type="region of interest" description="Disordered" evidence="11">
    <location>
        <begin position="35"/>
        <end position="105"/>
    </location>
</feature>
<dbReference type="Pfam" id="PF00157">
    <property type="entry name" value="Pou"/>
    <property type="match status" value="1"/>
</dbReference>
<dbReference type="InterPro" id="IPR001356">
    <property type="entry name" value="HD"/>
</dbReference>
<dbReference type="CTD" id="5463"/>
<dbReference type="GO" id="GO:0000978">
    <property type="term" value="F:RNA polymerase II cis-regulatory region sequence-specific DNA binding"/>
    <property type="evidence" value="ECO:0007669"/>
    <property type="project" value="TreeGrafter"/>
</dbReference>
<organism evidence="14 15">
    <name type="scientific">Pipra filicauda</name>
    <name type="common">Wire-tailed manakin</name>
    <dbReference type="NCBI Taxonomy" id="649802"/>
    <lineage>
        <taxon>Eukaryota</taxon>
        <taxon>Metazoa</taxon>
        <taxon>Chordata</taxon>
        <taxon>Craniata</taxon>
        <taxon>Vertebrata</taxon>
        <taxon>Euteleostomi</taxon>
        <taxon>Archelosauria</taxon>
        <taxon>Archosauria</taxon>
        <taxon>Dinosauria</taxon>
        <taxon>Saurischia</taxon>
        <taxon>Theropoda</taxon>
        <taxon>Coelurosauria</taxon>
        <taxon>Aves</taxon>
        <taxon>Neognathae</taxon>
        <taxon>Neoaves</taxon>
        <taxon>Telluraves</taxon>
        <taxon>Australaves</taxon>
        <taxon>Passeriformes</taxon>
        <taxon>Pipridae</taxon>
        <taxon>Pipra</taxon>
    </lineage>
</organism>
<evidence type="ECO:0000256" key="11">
    <source>
        <dbReference type="SAM" id="MobiDB-lite"/>
    </source>
</evidence>
<dbReference type="AlphaFoldDB" id="A0A7R5KGW7"/>
<keyword evidence="2" id="KW-0805">Transcription regulation</keyword>
<dbReference type="FunFam" id="1.10.10.60:FF:000051">
    <property type="entry name" value="POU domain protein"/>
    <property type="match status" value="1"/>
</dbReference>
<evidence type="ECO:0000256" key="5">
    <source>
        <dbReference type="ARBA" id="ARBA00023163"/>
    </source>
</evidence>
<evidence type="ECO:0000256" key="9">
    <source>
        <dbReference type="RuleBase" id="RU000682"/>
    </source>
</evidence>
<dbReference type="PROSITE" id="PS50071">
    <property type="entry name" value="HOMEOBOX_2"/>
    <property type="match status" value="1"/>
</dbReference>
<comment type="similarity">
    <text evidence="7">Belongs to the POU transcription factor family. Class-6 subfamily.</text>
</comment>
<evidence type="ECO:0000313" key="15">
    <source>
        <dbReference type="RefSeq" id="XP_039240801.1"/>
    </source>
</evidence>
<dbReference type="Proteomes" id="UP000504627">
    <property type="component" value="Unplaced"/>
</dbReference>
<evidence type="ECO:0000256" key="3">
    <source>
        <dbReference type="ARBA" id="ARBA00023125"/>
    </source>
</evidence>
<keyword evidence="4 8" id="KW-0371">Homeobox</keyword>
<dbReference type="PANTHER" id="PTHR11636">
    <property type="entry name" value="POU DOMAIN"/>
    <property type="match status" value="1"/>
</dbReference>
<evidence type="ECO:0000256" key="4">
    <source>
        <dbReference type="ARBA" id="ARBA00023155"/>
    </source>
</evidence>
<dbReference type="InterPro" id="IPR009057">
    <property type="entry name" value="Homeodomain-like_sf"/>
</dbReference>
<dbReference type="SUPFAM" id="SSF46689">
    <property type="entry name" value="Homeodomain-like"/>
    <property type="match status" value="1"/>
</dbReference>
<dbReference type="FunFam" id="1.10.260.40:FF:000013">
    <property type="entry name" value="POU domain protein"/>
    <property type="match status" value="1"/>
</dbReference>
<feature type="domain" description="Homeobox" evidence="12">
    <location>
        <begin position="712"/>
        <end position="772"/>
    </location>
</feature>
<evidence type="ECO:0000313" key="14">
    <source>
        <dbReference type="Proteomes" id="UP000504627"/>
    </source>
</evidence>
<keyword evidence="3 8" id="KW-0238">DNA-binding</keyword>
<keyword evidence="14" id="KW-1185">Reference proteome</keyword>
<evidence type="ECO:0000256" key="7">
    <source>
        <dbReference type="ARBA" id="ARBA00061425"/>
    </source>
</evidence>
<dbReference type="InParanoid" id="A0A7R5KGW7"/>
<feature type="domain" description="POU-specific" evidence="13">
    <location>
        <begin position="619"/>
        <end position="693"/>
    </location>
</feature>
<name>A0A7R5KGW7_9PASS</name>
<dbReference type="GeneID" id="113983417"/>
<dbReference type="InterPro" id="IPR000327">
    <property type="entry name" value="POU_dom"/>
</dbReference>
<dbReference type="CDD" id="cd00086">
    <property type="entry name" value="homeodomain"/>
    <property type="match status" value="1"/>
</dbReference>
<dbReference type="SUPFAM" id="SSF47413">
    <property type="entry name" value="lambda repressor-like DNA-binding domains"/>
    <property type="match status" value="1"/>
</dbReference>
<keyword evidence="5 10" id="KW-0804">Transcription</keyword>
<dbReference type="PRINTS" id="PR00028">
    <property type="entry name" value="POUDOMAIN"/>
</dbReference>
<reference evidence="15" key="1">
    <citation type="submission" date="2025-08" db="UniProtKB">
        <authorList>
            <consortium name="RefSeq"/>
        </authorList>
    </citation>
    <scope>IDENTIFICATION</scope>
    <source>
        <tissue evidence="15">Muscle</tissue>
    </source>
</reference>
<feature type="region of interest" description="Disordered" evidence="11">
    <location>
        <begin position="354"/>
        <end position="465"/>
    </location>
</feature>
<feature type="region of interest" description="Disordered" evidence="11">
    <location>
        <begin position="550"/>
        <end position="621"/>
    </location>
</feature>